<dbReference type="InterPro" id="IPR004360">
    <property type="entry name" value="Glyas_Fos-R_dOase_dom"/>
</dbReference>
<dbReference type="Proteomes" id="UP000284379">
    <property type="component" value="Unassembled WGS sequence"/>
</dbReference>
<evidence type="ECO:0000259" key="1">
    <source>
        <dbReference type="PROSITE" id="PS51819"/>
    </source>
</evidence>
<dbReference type="GeneID" id="69502152"/>
<reference evidence="2 3" key="1">
    <citation type="submission" date="2018-08" db="EMBL/GenBank/DDBJ databases">
        <title>A genome reference for cultivated species of the human gut microbiota.</title>
        <authorList>
            <person name="Zou Y."/>
            <person name="Xue W."/>
            <person name="Luo G."/>
        </authorList>
    </citation>
    <scope>NUCLEOTIDE SEQUENCE [LARGE SCALE GENOMIC DNA]</scope>
    <source>
        <strain evidence="2 3">AM40-30BH</strain>
    </source>
</reference>
<dbReference type="Gene3D" id="3.10.180.10">
    <property type="entry name" value="2,3-Dihydroxybiphenyl 1,2-Dioxygenase, domain 1"/>
    <property type="match status" value="1"/>
</dbReference>
<dbReference type="PANTHER" id="PTHR36113:SF1">
    <property type="entry name" value="GLYOXALASE_BLEOMYCIN RESISTANCE PROTEIN_DIOXYGENASE"/>
    <property type="match status" value="1"/>
</dbReference>
<dbReference type="InterPro" id="IPR029068">
    <property type="entry name" value="Glyas_Bleomycin-R_OHBP_Dase"/>
</dbReference>
<evidence type="ECO:0000313" key="2">
    <source>
        <dbReference type="EMBL" id="RHB34463.1"/>
    </source>
</evidence>
<dbReference type="RefSeq" id="WP_002560192.1">
    <property type="nucleotide sequence ID" value="NZ_CABJFV010000009.1"/>
</dbReference>
<accession>A0A413VLP3</accession>
<dbReference type="InterPro" id="IPR051332">
    <property type="entry name" value="Fosfomycin_Res_Enzymes"/>
</dbReference>
<dbReference type="AlphaFoldDB" id="A0A413VLP3"/>
<sequence>MYIHHIALWTTQLEELRQFYITYFNGTSNEKYVNPAKGFESYLISFDGGGALIEMMRKTDVTSPADKIPHIGLAHFSVSAGSKEAVLELTERLRHNGFVVASEPRTTGDGFFESAILDPDGNLVEITI</sequence>
<protein>
    <submittedName>
        <fullName evidence="2">Glyoxalase/bleomycin resistance/extradiol dioxygenase family protein</fullName>
    </submittedName>
</protein>
<dbReference type="GO" id="GO:0051213">
    <property type="term" value="F:dioxygenase activity"/>
    <property type="evidence" value="ECO:0007669"/>
    <property type="project" value="UniProtKB-KW"/>
</dbReference>
<name>A0A413VLP3_9BACE</name>
<dbReference type="Pfam" id="PF00903">
    <property type="entry name" value="Glyoxalase"/>
    <property type="match status" value="1"/>
</dbReference>
<dbReference type="EMBL" id="QSGO01000009">
    <property type="protein sequence ID" value="RHB34463.1"/>
    <property type="molecule type" value="Genomic_DNA"/>
</dbReference>
<dbReference type="SUPFAM" id="SSF54593">
    <property type="entry name" value="Glyoxalase/Bleomycin resistance protein/Dihydroxybiphenyl dioxygenase"/>
    <property type="match status" value="1"/>
</dbReference>
<dbReference type="PANTHER" id="PTHR36113">
    <property type="entry name" value="LYASE, PUTATIVE-RELATED-RELATED"/>
    <property type="match status" value="1"/>
</dbReference>
<dbReference type="InterPro" id="IPR037523">
    <property type="entry name" value="VOC_core"/>
</dbReference>
<keyword evidence="2" id="KW-0560">Oxidoreductase</keyword>
<keyword evidence="2" id="KW-0223">Dioxygenase</keyword>
<comment type="caution">
    <text evidence="2">The sequence shown here is derived from an EMBL/GenBank/DDBJ whole genome shotgun (WGS) entry which is preliminary data.</text>
</comment>
<proteinExistence type="predicted"/>
<feature type="domain" description="VOC" evidence="1">
    <location>
        <begin position="2"/>
        <end position="128"/>
    </location>
</feature>
<gene>
    <name evidence="2" type="ORF">DW888_13080</name>
</gene>
<organism evidence="2 3">
    <name type="scientific">Bacteroides nordii</name>
    <dbReference type="NCBI Taxonomy" id="291645"/>
    <lineage>
        <taxon>Bacteria</taxon>
        <taxon>Pseudomonadati</taxon>
        <taxon>Bacteroidota</taxon>
        <taxon>Bacteroidia</taxon>
        <taxon>Bacteroidales</taxon>
        <taxon>Bacteroidaceae</taxon>
        <taxon>Bacteroides</taxon>
    </lineage>
</organism>
<dbReference type="PROSITE" id="PS51819">
    <property type="entry name" value="VOC"/>
    <property type="match status" value="1"/>
</dbReference>
<evidence type="ECO:0000313" key="3">
    <source>
        <dbReference type="Proteomes" id="UP000284379"/>
    </source>
</evidence>